<evidence type="ECO:0000313" key="2">
    <source>
        <dbReference type="Proteomes" id="UP000037660"/>
    </source>
</evidence>
<dbReference type="EMBL" id="BBYR01000035">
    <property type="protein sequence ID" value="GAP36406.1"/>
    <property type="molecule type" value="Genomic_DNA"/>
</dbReference>
<dbReference type="STRING" id="1547922.ISF6_2246"/>
<reference evidence="2" key="1">
    <citation type="submission" date="2015-07" db="EMBL/GenBank/DDBJ databases">
        <title>Discovery of a poly(ethylene terephthalate assimilation.</title>
        <authorList>
            <person name="Yoshida S."/>
            <person name="Hiraga K."/>
            <person name="Takehana T."/>
            <person name="Taniguchi I."/>
            <person name="Yamaji H."/>
            <person name="Maeda Y."/>
            <person name="Toyohara K."/>
            <person name="Miyamoto K."/>
            <person name="Kimura Y."/>
            <person name="Oda K."/>
        </authorList>
    </citation>
    <scope>NUCLEOTIDE SEQUENCE [LARGE SCALE GENOMIC DNA]</scope>
    <source>
        <strain evidence="2">NBRC 110686 / TISTR 2288 / 201-F6</strain>
    </source>
</reference>
<reference evidence="1 2" key="2">
    <citation type="journal article" date="2016" name="Science">
        <title>A bacterium that degrades and assimilates poly(ethylene terephthalate).</title>
        <authorList>
            <person name="Yoshida S."/>
            <person name="Hiraga K."/>
            <person name="Takehana T."/>
            <person name="Taniguchi I."/>
            <person name="Yamaji H."/>
            <person name="Maeda Y."/>
            <person name="Toyohara K."/>
            <person name="Miyamoto K."/>
            <person name="Kimura Y."/>
            <person name="Oda K."/>
        </authorList>
    </citation>
    <scope>NUCLEOTIDE SEQUENCE [LARGE SCALE GENOMIC DNA]</scope>
    <source>
        <strain evidence="2">NBRC 110686 / TISTR 2288 / 201-F6</strain>
    </source>
</reference>
<keyword evidence="2" id="KW-1185">Reference proteome</keyword>
<sequence>MPRAVRVPRAAIAHVARTRTHLRTHLRTQMRTQMRTHMRT</sequence>
<dbReference type="RefSeq" id="WP_259375159.1">
    <property type="nucleotide sequence ID" value="NZ_BBYR01000035.1"/>
</dbReference>
<evidence type="ECO:0000313" key="1">
    <source>
        <dbReference type="EMBL" id="GAP36406.1"/>
    </source>
</evidence>
<dbReference type="Proteomes" id="UP000037660">
    <property type="component" value="Unassembled WGS sequence"/>
</dbReference>
<accession>A0A0K8P198</accession>
<protein>
    <submittedName>
        <fullName evidence="1">Uncharacterized protein</fullName>
    </submittedName>
</protein>
<name>A0A0K8P198_PISS1</name>
<gene>
    <name evidence="1" type="ORF">ISF6_2246</name>
</gene>
<organism evidence="1 2">
    <name type="scientific">Piscinibacter sakaiensis</name>
    <name type="common">Ideonella sakaiensis</name>
    <dbReference type="NCBI Taxonomy" id="1547922"/>
    <lineage>
        <taxon>Bacteria</taxon>
        <taxon>Pseudomonadati</taxon>
        <taxon>Pseudomonadota</taxon>
        <taxon>Betaproteobacteria</taxon>
        <taxon>Burkholderiales</taxon>
        <taxon>Sphaerotilaceae</taxon>
        <taxon>Piscinibacter</taxon>
    </lineage>
</organism>
<dbReference type="AlphaFoldDB" id="A0A0K8P198"/>
<proteinExistence type="predicted"/>
<comment type="caution">
    <text evidence="1">The sequence shown here is derived from an EMBL/GenBank/DDBJ whole genome shotgun (WGS) entry which is preliminary data.</text>
</comment>